<protein>
    <recommendedName>
        <fullName evidence="3">DUF4283 domain-containing protein</fullName>
    </recommendedName>
</protein>
<dbReference type="Proteomes" id="UP000323000">
    <property type="component" value="Chromosome 9"/>
</dbReference>
<reference evidence="2" key="1">
    <citation type="journal article" date="2019" name="Gigascience">
        <title>De novo genome assembly of the endangered Acer yangbiense, a plant species with extremely small populations endemic to Yunnan Province, China.</title>
        <authorList>
            <person name="Yang J."/>
            <person name="Wariss H.M."/>
            <person name="Tao L."/>
            <person name="Zhang R."/>
            <person name="Yun Q."/>
            <person name="Hollingsworth P."/>
            <person name="Dao Z."/>
            <person name="Luo G."/>
            <person name="Guo H."/>
            <person name="Ma Y."/>
            <person name="Sun W."/>
        </authorList>
    </citation>
    <scope>NUCLEOTIDE SEQUENCE [LARGE SCALE GENOMIC DNA]</scope>
    <source>
        <strain evidence="2">cv. Malutang</strain>
    </source>
</reference>
<dbReference type="AlphaFoldDB" id="A0A5C7H9U6"/>
<name>A0A5C7H9U6_9ROSI</name>
<keyword evidence="2" id="KW-1185">Reference proteome</keyword>
<evidence type="ECO:0008006" key="3">
    <source>
        <dbReference type="Google" id="ProtNLM"/>
    </source>
</evidence>
<gene>
    <name evidence="1" type="ORF">EZV62_019229</name>
</gene>
<sequence>MNIDEVTKLCVELSLNEEEGPLMSLHGDLKDDGVKHMALRTEREGDIKNMSFNKAAFWIRILNVPLLCMTKDIGLFLGSLIGEVREIAVGPLGECVRKFIRVRVVIDIDKPLHRILRVDVM</sequence>
<evidence type="ECO:0000313" key="2">
    <source>
        <dbReference type="Proteomes" id="UP000323000"/>
    </source>
</evidence>
<proteinExistence type="predicted"/>
<organism evidence="1 2">
    <name type="scientific">Acer yangbiense</name>
    <dbReference type="NCBI Taxonomy" id="1000413"/>
    <lineage>
        <taxon>Eukaryota</taxon>
        <taxon>Viridiplantae</taxon>
        <taxon>Streptophyta</taxon>
        <taxon>Embryophyta</taxon>
        <taxon>Tracheophyta</taxon>
        <taxon>Spermatophyta</taxon>
        <taxon>Magnoliopsida</taxon>
        <taxon>eudicotyledons</taxon>
        <taxon>Gunneridae</taxon>
        <taxon>Pentapetalae</taxon>
        <taxon>rosids</taxon>
        <taxon>malvids</taxon>
        <taxon>Sapindales</taxon>
        <taxon>Sapindaceae</taxon>
        <taxon>Hippocastanoideae</taxon>
        <taxon>Acereae</taxon>
        <taxon>Acer</taxon>
    </lineage>
</organism>
<evidence type="ECO:0000313" key="1">
    <source>
        <dbReference type="EMBL" id="TXG53973.1"/>
    </source>
</evidence>
<accession>A0A5C7H9U6</accession>
<comment type="caution">
    <text evidence="1">The sequence shown here is derived from an EMBL/GenBank/DDBJ whole genome shotgun (WGS) entry which is preliminary data.</text>
</comment>
<dbReference type="EMBL" id="VAHF01000009">
    <property type="protein sequence ID" value="TXG53973.1"/>
    <property type="molecule type" value="Genomic_DNA"/>
</dbReference>
<dbReference type="OrthoDB" id="1750606at2759"/>